<feature type="compositionally biased region" description="Basic residues" evidence="1">
    <location>
        <begin position="76"/>
        <end position="90"/>
    </location>
</feature>
<feature type="compositionally biased region" description="Basic residues" evidence="1">
    <location>
        <begin position="19"/>
        <end position="31"/>
    </location>
</feature>
<dbReference type="AlphaFoldDB" id="A0A2N9F782"/>
<organism evidence="2">
    <name type="scientific">Fagus sylvatica</name>
    <name type="common">Beechnut</name>
    <dbReference type="NCBI Taxonomy" id="28930"/>
    <lineage>
        <taxon>Eukaryota</taxon>
        <taxon>Viridiplantae</taxon>
        <taxon>Streptophyta</taxon>
        <taxon>Embryophyta</taxon>
        <taxon>Tracheophyta</taxon>
        <taxon>Spermatophyta</taxon>
        <taxon>Magnoliopsida</taxon>
        <taxon>eudicotyledons</taxon>
        <taxon>Gunneridae</taxon>
        <taxon>Pentapetalae</taxon>
        <taxon>rosids</taxon>
        <taxon>fabids</taxon>
        <taxon>Fagales</taxon>
        <taxon>Fagaceae</taxon>
        <taxon>Fagus</taxon>
    </lineage>
</organism>
<proteinExistence type="predicted"/>
<name>A0A2N9F782_FAGSY</name>
<evidence type="ECO:0000256" key="1">
    <source>
        <dbReference type="SAM" id="MobiDB-lite"/>
    </source>
</evidence>
<gene>
    <name evidence="2" type="ORF">FSB_LOCUS14669</name>
</gene>
<dbReference type="EMBL" id="OIVN01000877">
    <property type="protein sequence ID" value="SPC86787.1"/>
    <property type="molecule type" value="Genomic_DNA"/>
</dbReference>
<sequence length="90" mass="10355">MFTVSSDGRLTPTVAKAFLHSRRGKGARQTRRWAAESQKRKEHNQRQKGNLEGDMRGVNTDRPMVPTPSARQTTVKQRRIHEKGRSSTRR</sequence>
<accession>A0A2N9F782</accession>
<protein>
    <submittedName>
        <fullName evidence="2">Uncharacterized protein</fullName>
    </submittedName>
</protein>
<reference evidence="2" key="1">
    <citation type="submission" date="2018-02" db="EMBL/GenBank/DDBJ databases">
        <authorList>
            <person name="Cohen D.B."/>
            <person name="Kent A.D."/>
        </authorList>
    </citation>
    <scope>NUCLEOTIDE SEQUENCE</scope>
</reference>
<evidence type="ECO:0000313" key="2">
    <source>
        <dbReference type="EMBL" id="SPC86787.1"/>
    </source>
</evidence>
<feature type="region of interest" description="Disordered" evidence="1">
    <location>
        <begin position="1"/>
        <end position="90"/>
    </location>
</feature>